<evidence type="ECO:0000256" key="2">
    <source>
        <dbReference type="ARBA" id="ARBA00012438"/>
    </source>
</evidence>
<keyword evidence="11" id="KW-1185">Reference proteome</keyword>
<feature type="transmembrane region" description="Helical" evidence="8">
    <location>
        <begin position="129"/>
        <end position="151"/>
    </location>
</feature>
<reference evidence="10" key="1">
    <citation type="submission" date="2022-01" db="EMBL/GenBank/DDBJ databases">
        <authorList>
            <person name="Criscuolo A."/>
        </authorList>
    </citation>
    <scope>NUCLEOTIDE SEQUENCE</scope>
    <source>
        <strain evidence="10">CIP111893</strain>
    </source>
</reference>
<dbReference type="Gene3D" id="3.30.565.10">
    <property type="entry name" value="Histidine kinase-like ATPase, C-terminal domain"/>
    <property type="match status" value="1"/>
</dbReference>
<evidence type="ECO:0000259" key="9">
    <source>
        <dbReference type="PROSITE" id="PS50109"/>
    </source>
</evidence>
<dbReference type="InterPro" id="IPR039506">
    <property type="entry name" value="SPOB_a"/>
</dbReference>
<accession>A0ABN8H314</accession>
<dbReference type="RefSeq" id="WP_236345026.1">
    <property type="nucleotide sequence ID" value="NZ_CAKMMF010000032.1"/>
</dbReference>
<dbReference type="PROSITE" id="PS50109">
    <property type="entry name" value="HIS_KIN"/>
    <property type="match status" value="1"/>
</dbReference>
<feature type="transmembrane region" description="Helical" evidence="8">
    <location>
        <begin position="172"/>
        <end position="196"/>
    </location>
</feature>
<keyword evidence="8" id="KW-0812">Transmembrane</keyword>
<feature type="transmembrane region" description="Helical" evidence="8">
    <location>
        <begin position="95"/>
        <end position="117"/>
    </location>
</feature>
<dbReference type="PRINTS" id="PR00344">
    <property type="entry name" value="BCTRLSENSOR"/>
</dbReference>
<evidence type="ECO:0000256" key="5">
    <source>
        <dbReference type="ARBA" id="ARBA00022777"/>
    </source>
</evidence>
<feature type="domain" description="Histidine kinase" evidence="9">
    <location>
        <begin position="341"/>
        <end position="447"/>
    </location>
</feature>
<feature type="transmembrane region" description="Helical" evidence="8">
    <location>
        <begin position="70"/>
        <end position="88"/>
    </location>
</feature>
<evidence type="ECO:0000256" key="1">
    <source>
        <dbReference type="ARBA" id="ARBA00000085"/>
    </source>
</evidence>
<comment type="catalytic activity">
    <reaction evidence="1">
        <text>ATP + protein L-histidine = ADP + protein N-phospho-L-histidine.</text>
        <dbReference type="EC" id="2.7.13.3"/>
    </reaction>
</comment>
<dbReference type="InterPro" id="IPR003594">
    <property type="entry name" value="HATPase_dom"/>
</dbReference>
<dbReference type="Gene3D" id="1.10.287.130">
    <property type="match status" value="1"/>
</dbReference>
<evidence type="ECO:0000256" key="3">
    <source>
        <dbReference type="ARBA" id="ARBA00022679"/>
    </source>
</evidence>
<evidence type="ECO:0000256" key="6">
    <source>
        <dbReference type="ARBA" id="ARBA00022840"/>
    </source>
</evidence>
<evidence type="ECO:0000256" key="8">
    <source>
        <dbReference type="SAM" id="Phobius"/>
    </source>
</evidence>
<keyword evidence="8" id="KW-0472">Membrane</keyword>
<dbReference type="SMART" id="SM00387">
    <property type="entry name" value="HATPase_c"/>
    <property type="match status" value="1"/>
</dbReference>
<dbReference type="PANTHER" id="PTHR40448">
    <property type="entry name" value="TWO-COMPONENT SENSOR HISTIDINE KINASE"/>
    <property type="match status" value="1"/>
</dbReference>
<dbReference type="PANTHER" id="PTHR40448:SF1">
    <property type="entry name" value="TWO-COMPONENT SENSOR HISTIDINE KINASE"/>
    <property type="match status" value="1"/>
</dbReference>
<name>A0ABN8H314_9BACL</name>
<organism evidence="10 11">
    <name type="scientific">Paenibacillus plantiphilus</name>
    <dbReference type="NCBI Taxonomy" id="2905650"/>
    <lineage>
        <taxon>Bacteria</taxon>
        <taxon>Bacillati</taxon>
        <taxon>Bacillota</taxon>
        <taxon>Bacilli</taxon>
        <taxon>Bacillales</taxon>
        <taxon>Paenibacillaceae</taxon>
        <taxon>Paenibacillus</taxon>
    </lineage>
</organism>
<proteinExistence type="predicted"/>
<keyword evidence="5" id="KW-0418">Kinase</keyword>
<feature type="transmembrane region" description="Helical" evidence="8">
    <location>
        <begin position="202"/>
        <end position="220"/>
    </location>
</feature>
<dbReference type="EC" id="2.7.13.3" evidence="2"/>
<gene>
    <name evidence="10" type="ORF">PAECIP111893_04546</name>
</gene>
<dbReference type="Pfam" id="PF14689">
    <property type="entry name" value="SPOB_a"/>
    <property type="match status" value="1"/>
</dbReference>
<dbReference type="Proteomes" id="UP000838686">
    <property type="component" value="Unassembled WGS sequence"/>
</dbReference>
<comment type="caution">
    <text evidence="10">The sequence shown here is derived from an EMBL/GenBank/DDBJ whole genome shotgun (WGS) entry which is preliminary data.</text>
</comment>
<keyword evidence="7" id="KW-0902">Two-component regulatory system</keyword>
<evidence type="ECO:0000256" key="7">
    <source>
        <dbReference type="ARBA" id="ARBA00023012"/>
    </source>
</evidence>
<keyword evidence="3" id="KW-0808">Transferase</keyword>
<keyword evidence="8" id="KW-1133">Transmembrane helix</keyword>
<sequence>MMTLPPDYISNTLQFLFIMCIPQSLTGIWFSFVSLKLLPDRYVKRMIIYSIIQSVYVAVLFFIVPSWVHILNSLLSPFLFLTLVFPEIRMKNKFFVILFMTAISACFDLIYAYFAILLGGYEQILYNSILFKIVLFWPGFLAIAFLTAFMLRKKIHFARELRAFTIHVRSGPYLMLLSLVLVQVVLFMIFFSHVFIKPLHAQTLQIMIITSIMLFICITIKIMQIIACSRIEGMYQSQDTYIRDLTHMFASIRGQRHDFANHVQVMYSMLALKKYEQLQTYMEEVVNEIQSTNVAIVDLPSPALAALVQAKAAIAAEKNIQFDYLIHTTSLTFNSVTCIDLVRIIGNLVDNAFDEVVKLPEAERGVHLEMFVHNNELYITVINRGNQLSTHMIAQIFQPGYTTKSNGHLGLGLANVLERVRSYNGKVSVESDMERGVVFTIKIPETSSAQAKFA</sequence>
<dbReference type="EMBL" id="CAKMMF010000032">
    <property type="protein sequence ID" value="CAH1219340.1"/>
    <property type="molecule type" value="Genomic_DNA"/>
</dbReference>
<dbReference type="InterPro" id="IPR036890">
    <property type="entry name" value="HATPase_C_sf"/>
</dbReference>
<evidence type="ECO:0000256" key="4">
    <source>
        <dbReference type="ARBA" id="ARBA00022741"/>
    </source>
</evidence>
<feature type="transmembrane region" description="Helical" evidence="8">
    <location>
        <begin position="47"/>
        <end position="64"/>
    </location>
</feature>
<protein>
    <recommendedName>
        <fullName evidence="2">histidine kinase</fullName>
        <ecNumber evidence="2">2.7.13.3</ecNumber>
    </recommendedName>
</protein>
<keyword evidence="4" id="KW-0547">Nucleotide-binding</keyword>
<feature type="transmembrane region" description="Helical" evidence="8">
    <location>
        <begin position="12"/>
        <end position="35"/>
    </location>
</feature>
<dbReference type="InterPro" id="IPR004358">
    <property type="entry name" value="Sig_transdc_His_kin-like_C"/>
</dbReference>
<dbReference type="SUPFAM" id="SSF55874">
    <property type="entry name" value="ATPase domain of HSP90 chaperone/DNA topoisomerase II/histidine kinase"/>
    <property type="match status" value="1"/>
</dbReference>
<dbReference type="Pfam" id="PF02518">
    <property type="entry name" value="HATPase_c"/>
    <property type="match status" value="1"/>
</dbReference>
<evidence type="ECO:0000313" key="10">
    <source>
        <dbReference type="EMBL" id="CAH1219340.1"/>
    </source>
</evidence>
<keyword evidence="6" id="KW-0067">ATP-binding</keyword>
<evidence type="ECO:0000313" key="11">
    <source>
        <dbReference type="Proteomes" id="UP000838686"/>
    </source>
</evidence>
<dbReference type="InterPro" id="IPR005467">
    <property type="entry name" value="His_kinase_dom"/>
</dbReference>